<accession>A0A6B9XXF3</accession>
<protein>
    <submittedName>
        <fullName evidence="1">Uncharacterized protein</fullName>
    </submittedName>
</protein>
<geneLocation type="mitochondrion" evidence="1"/>
<organism evidence="1">
    <name type="scientific">Picea sitchensis</name>
    <name type="common">Sitka spruce</name>
    <name type="synonym">Pinus sitchensis</name>
    <dbReference type="NCBI Taxonomy" id="3332"/>
    <lineage>
        <taxon>Eukaryota</taxon>
        <taxon>Viridiplantae</taxon>
        <taxon>Streptophyta</taxon>
        <taxon>Embryophyta</taxon>
        <taxon>Tracheophyta</taxon>
        <taxon>Spermatophyta</taxon>
        <taxon>Pinopsida</taxon>
        <taxon>Pinidae</taxon>
        <taxon>Conifers I</taxon>
        <taxon>Pinales</taxon>
        <taxon>Pinaceae</taxon>
        <taxon>Picea</taxon>
    </lineage>
</organism>
<evidence type="ECO:0000313" key="1">
    <source>
        <dbReference type="EMBL" id="QHR92703.1"/>
    </source>
</evidence>
<gene>
    <name evidence="1" type="primary">orf06805</name>
    <name evidence="1" type="ORF">Q903MT_gene6751</name>
</gene>
<dbReference type="AlphaFoldDB" id="A0A6B9XXF3"/>
<reference evidence="1" key="1">
    <citation type="submission" date="2019-03" db="EMBL/GenBank/DDBJ databases">
        <title>Largest Complete Mitochondrial Genome of a Gymnosperm, Sitka Spruce (Picea sitchensis), Indicates Complex Physical Structure.</title>
        <authorList>
            <person name="Jackman S.D."/>
            <person name="Coombe L."/>
            <person name="Warren R."/>
            <person name="Kirk H."/>
            <person name="Trinh E."/>
            <person name="McLeod T."/>
            <person name="Pleasance S."/>
            <person name="Pandoh P."/>
            <person name="Zhao Y."/>
            <person name="Coope R."/>
            <person name="Bousquet J."/>
            <person name="Bohlmann J.C."/>
            <person name="Jones S.J.M."/>
            <person name="Birol I."/>
        </authorList>
    </citation>
    <scope>NUCLEOTIDE SEQUENCE</scope>
    <source>
        <strain evidence="1">Q903</strain>
    </source>
</reference>
<dbReference type="EMBL" id="MK697705">
    <property type="protein sequence ID" value="QHR92703.1"/>
    <property type="molecule type" value="Genomic_DNA"/>
</dbReference>
<proteinExistence type="predicted"/>
<sequence length="85" mass="9185">MGNRLTWHSSPSPTELHKHLLAETAGSQAFTTAELPTVVVNFHPAAQELLKVLSLGQAPTTHEVFSLGAQGKQDVFLSGWTIVNH</sequence>
<name>A0A6B9XXF3_PICSI</name>
<keyword evidence="1" id="KW-0496">Mitochondrion</keyword>